<sequence>MPWLSVDGFNSGGLTHTSSRPSEEASGSPAFLKAPTFATEHVMHPSESRGRSMEASIRSSSPSLPATLGDVWQRSVTPPGSVPVAMPAVQGGVPAMQIVQPGPMLPSPSWMQASATLLPPWFEPGSPRSAEPGAFVFHAQPRPRSSSPAPSGQALWAAPVTVQPLFPAANPCEAASSSPRQALMRPVRIVRPQSPRSATPPRTATPSQAGSSVEPRKQAAKDLCHTLKVAVHRQMAGTLACWRQAKEDRQLVDERAAELLARLNSYDERAYRRGRVASILATAVAAEGRHITKHCRALALLLGLRQLQGFLIRPREEAAGHVSRAELRWAFERLRMRARHGGSPARCSEWHGTITDEGFLGSAPAAEVATGGGACMVESCFGAAIPEAQGISVSWSDLAPSGVSSVSDAAPIGTVAFGLGTRGYAEAPLAIGMGTRSAYAEAAPMGTRASGVGTRASYAEAPLAIGMGTRSAYGEAAPMGTMASGVGTRASYAEAPLAIGMGTRSTYAEAAPMGTRAFGVGTRASYAEAPLAIGMGTRSAYGEAAPMGTMASGVGTRASYAEAPLAIGMGTRSTYAEAAPMGTRASGVGTRGSYAEAPLAIGMGTRSAYGEAAPMGTMASGVGARASYAEALPLARSSMYDFGIGCEASAAQVGTLGSRSARGYSMMSEVRSDKSRNSMGQQRHLFLHEHMLKFF</sequence>
<accession>A0ABP0NR78</accession>
<evidence type="ECO:0000313" key="3">
    <source>
        <dbReference type="Proteomes" id="UP001642484"/>
    </source>
</evidence>
<gene>
    <name evidence="2" type="ORF">CCMP2556_LOCUS32442</name>
</gene>
<reference evidence="2 3" key="1">
    <citation type="submission" date="2024-02" db="EMBL/GenBank/DDBJ databases">
        <authorList>
            <person name="Chen Y."/>
            <person name="Shah S."/>
            <person name="Dougan E. K."/>
            <person name="Thang M."/>
            <person name="Chan C."/>
        </authorList>
    </citation>
    <scope>NUCLEOTIDE SEQUENCE [LARGE SCALE GENOMIC DNA]</scope>
</reference>
<feature type="compositionally biased region" description="Low complexity" evidence="1">
    <location>
        <begin position="194"/>
        <end position="207"/>
    </location>
</feature>
<dbReference type="EMBL" id="CAXAMN010022062">
    <property type="protein sequence ID" value="CAK9066074.1"/>
    <property type="molecule type" value="Genomic_DNA"/>
</dbReference>
<feature type="compositionally biased region" description="Basic and acidic residues" evidence="1">
    <location>
        <begin position="42"/>
        <end position="52"/>
    </location>
</feature>
<dbReference type="Proteomes" id="UP001642484">
    <property type="component" value="Unassembled WGS sequence"/>
</dbReference>
<feature type="region of interest" description="Disordered" evidence="1">
    <location>
        <begin position="1"/>
        <end position="29"/>
    </location>
</feature>
<evidence type="ECO:0000313" key="2">
    <source>
        <dbReference type="EMBL" id="CAK9066074.1"/>
    </source>
</evidence>
<feature type="region of interest" description="Disordered" evidence="1">
    <location>
        <begin position="42"/>
        <end position="66"/>
    </location>
</feature>
<feature type="region of interest" description="Disordered" evidence="1">
    <location>
        <begin position="171"/>
        <end position="218"/>
    </location>
</feature>
<comment type="caution">
    <text evidence="2">The sequence shown here is derived from an EMBL/GenBank/DDBJ whole genome shotgun (WGS) entry which is preliminary data.</text>
</comment>
<proteinExistence type="predicted"/>
<organism evidence="2 3">
    <name type="scientific">Durusdinium trenchii</name>
    <dbReference type="NCBI Taxonomy" id="1381693"/>
    <lineage>
        <taxon>Eukaryota</taxon>
        <taxon>Sar</taxon>
        <taxon>Alveolata</taxon>
        <taxon>Dinophyceae</taxon>
        <taxon>Suessiales</taxon>
        <taxon>Symbiodiniaceae</taxon>
        <taxon>Durusdinium</taxon>
    </lineage>
</organism>
<name>A0ABP0NR78_9DINO</name>
<keyword evidence="3" id="KW-1185">Reference proteome</keyword>
<evidence type="ECO:0000256" key="1">
    <source>
        <dbReference type="SAM" id="MobiDB-lite"/>
    </source>
</evidence>
<protein>
    <submittedName>
        <fullName evidence="2">Uncharacterized protein</fullName>
    </submittedName>
</protein>